<reference evidence="3 4" key="1">
    <citation type="submission" date="2019-04" db="EMBL/GenBank/DDBJ databases">
        <title>Friends and foes A comparative genomics study of 23 Aspergillus species from section Flavi.</title>
        <authorList>
            <consortium name="DOE Joint Genome Institute"/>
            <person name="Kjaerbolling I."/>
            <person name="Vesth T."/>
            <person name="Frisvad J.C."/>
            <person name="Nybo J.L."/>
            <person name="Theobald S."/>
            <person name="Kildgaard S."/>
            <person name="Isbrandt T."/>
            <person name="Kuo A."/>
            <person name="Sato A."/>
            <person name="Lyhne E.K."/>
            <person name="Kogle M.E."/>
            <person name="Wiebenga A."/>
            <person name="Kun R.S."/>
            <person name="Lubbers R.J."/>
            <person name="Makela M.R."/>
            <person name="Barry K."/>
            <person name="Chovatia M."/>
            <person name="Clum A."/>
            <person name="Daum C."/>
            <person name="Haridas S."/>
            <person name="He G."/>
            <person name="LaButti K."/>
            <person name="Lipzen A."/>
            <person name="Mondo S."/>
            <person name="Riley R."/>
            <person name="Salamov A."/>
            <person name="Simmons B.A."/>
            <person name="Magnuson J.K."/>
            <person name="Henrissat B."/>
            <person name="Mortensen U.H."/>
            <person name="Larsen T.O."/>
            <person name="Devries R.P."/>
            <person name="Grigoriev I.V."/>
            <person name="Machida M."/>
            <person name="Baker S.E."/>
            <person name="Andersen M.R."/>
        </authorList>
    </citation>
    <scope>NUCLEOTIDE SEQUENCE [LARGE SCALE GENOMIC DNA]</scope>
    <source>
        <strain evidence="3 4">CBS 151.66</strain>
    </source>
</reference>
<gene>
    <name evidence="3" type="ORF">BDV29DRAFT_64488</name>
</gene>
<dbReference type="AlphaFoldDB" id="A0A5N5XAW9"/>
<evidence type="ECO:0000313" key="3">
    <source>
        <dbReference type="EMBL" id="KAB8077217.1"/>
    </source>
</evidence>
<sequence>MTSAPLHSGLKEVSGQLAAIVIADQGRKKKRRVHQDFPGHTPPRSQFTKRRLSINLSNYLEADPLKLTMYEQWFFFSIFSFSFLFYFSFDLHDKDTPVIPSASEVTSNSAFTSNKWVLVCTPSPCGPSPETWGPSGKPASTNQKILHGHSLDRQIRPCSRPVFSEVCRPYRQNYIGC</sequence>
<dbReference type="Proteomes" id="UP000326565">
    <property type="component" value="Unassembled WGS sequence"/>
</dbReference>
<keyword evidence="2" id="KW-0472">Membrane</keyword>
<evidence type="ECO:0000256" key="1">
    <source>
        <dbReference type="SAM" id="MobiDB-lite"/>
    </source>
</evidence>
<evidence type="ECO:0000256" key="2">
    <source>
        <dbReference type="SAM" id="Phobius"/>
    </source>
</evidence>
<feature type="transmembrane region" description="Helical" evidence="2">
    <location>
        <begin position="73"/>
        <end position="89"/>
    </location>
</feature>
<keyword evidence="2" id="KW-1133">Transmembrane helix</keyword>
<name>A0A5N5XAW9_9EURO</name>
<keyword evidence="2" id="KW-0812">Transmembrane</keyword>
<evidence type="ECO:0000313" key="4">
    <source>
        <dbReference type="Proteomes" id="UP000326565"/>
    </source>
</evidence>
<dbReference type="EMBL" id="ML732171">
    <property type="protein sequence ID" value="KAB8077217.1"/>
    <property type="molecule type" value="Genomic_DNA"/>
</dbReference>
<feature type="region of interest" description="Disordered" evidence="1">
    <location>
        <begin position="25"/>
        <end position="46"/>
    </location>
</feature>
<proteinExistence type="predicted"/>
<accession>A0A5N5XAW9</accession>
<organism evidence="3 4">
    <name type="scientific">Aspergillus leporis</name>
    <dbReference type="NCBI Taxonomy" id="41062"/>
    <lineage>
        <taxon>Eukaryota</taxon>
        <taxon>Fungi</taxon>
        <taxon>Dikarya</taxon>
        <taxon>Ascomycota</taxon>
        <taxon>Pezizomycotina</taxon>
        <taxon>Eurotiomycetes</taxon>
        <taxon>Eurotiomycetidae</taxon>
        <taxon>Eurotiales</taxon>
        <taxon>Aspergillaceae</taxon>
        <taxon>Aspergillus</taxon>
        <taxon>Aspergillus subgen. Circumdati</taxon>
    </lineage>
</organism>
<keyword evidence="4" id="KW-1185">Reference proteome</keyword>
<protein>
    <submittedName>
        <fullName evidence="3">Uncharacterized protein</fullName>
    </submittedName>
</protein>